<feature type="transmembrane region" description="Helical" evidence="1">
    <location>
        <begin position="32"/>
        <end position="53"/>
    </location>
</feature>
<evidence type="ECO:0000313" key="2">
    <source>
        <dbReference type="EMBL" id="KAK2865857.1"/>
    </source>
</evidence>
<proteinExistence type="predicted"/>
<dbReference type="AlphaFoldDB" id="A0AA88NWW7"/>
<reference evidence="2" key="1">
    <citation type="submission" date="2023-08" db="EMBL/GenBank/DDBJ databases">
        <title>Pelteobagrus vachellii genome.</title>
        <authorList>
            <person name="Liu H."/>
        </authorList>
    </citation>
    <scope>NUCLEOTIDE SEQUENCE</scope>
    <source>
        <strain evidence="2">PRFRI_2022a</strain>
        <tissue evidence="2">Muscle</tissue>
    </source>
</reference>
<name>A0AA88NWW7_TACVA</name>
<comment type="caution">
    <text evidence="2">The sequence shown here is derived from an EMBL/GenBank/DDBJ whole genome shotgun (WGS) entry which is preliminary data.</text>
</comment>
<keyword evidence="3" id="KW-1185">Reference proteome</keyword>
<keyword evidence="1" id="KW-1133">Transmembrane helix</keyword>
<keyword evidence="1" id="KW-0812">Transmembrane</keyword>
<accession>A0AA88NWW7</accession>
<evidence type="ECO:0000313" key="3">
    <source>
        <dbReference type="Proteomes" id="UP001187315"/>
    </source>
</evidence>
<dbReference type="Proteomes" id="UP001187315">
    <property type="component" value="Unassembled WGS sequence"/>
</dbReference>
<sequence>MKVEEEEYQCQWGFSPSQKEEKPLKRMAINKVFINISIGMCILCLIWFFYALYMRSALARRVVILQEVQDLWSQSAAPQAPIISLMFYITSETQVFLQAHIEDKTLQRN</sequence>
<dbReference type="EMBL" id="JAVHJS010000002">
    <property type="protein sequence ID" value="KAK2865857.1"/>
    <property type="molecule type" value="Genomic_DNA"/>
</dbReference>
<evidence type="ECO:0000256" key="1">
    <source>
        <dbReference type="SAM" id="Phobius"/>
    </source>
</evidence>
<gene>
    <name evidence="2" type="ORF">Q7C36_001913</name>
</gene>
<protein>
    <submittedName>
        <fullName evidence="2">Uncharacterized protein</fullName>
    </submittedName>
</protein>
<keyword evidence="1" id="KW-0472">Membrane</keyword>
<organism evidence="2 3">
    <name type="scientific">Tachysurus vachellii</name>
    <name type="common">Darkbarbel catfish</name>
    <name type="synonym">Pelteobagrus vachellii</name>
    <dbReference type="NCBI Taxonomy" id="175792"/>
    <lineage>
        <taxon>Eukaryota</taxon>
        <taxon>Metazoa</taxon>
        <taxon>Chordata</taxon>
        <taxon>Craniata</taxon>
        <taxon>Vertebrata</taxon>
        <taxon>Euteleostomi</taxon>
        <taxon>Actinopterygii</taxon>
        <taxon>Neopterygii</taxon>
        <taxon>Teleostei</taxon>
        <taxon>Ostariophysi</taxon>
        <taxon>Siluriformes</taxon>
        <taxon>Bagridae</taxon>
        <taxon>Tachysurus</taxon>
    </lineage>
</organism>